<dbReference type="InterPro" id="IPR011991">
    <property type="entry name" value="ArsR-like_HTH"/>
</dbReference>
<name>A0A1M6EP08_9CLOT</name>
<dbReference type="InterPro" id="IPR001845">
    <property type="entry name" value="HTH_ArsR_DNA-bd_dom"/>
</dbReference>
<dbReference type="EMBL" id="FQZB01000005">
    <property type="protein sequence ID" value="SHI87000.1"/>
    <property type="molecule type" value="Genomic_DNA"/>
</dbReference>
<dbReference type="PANTHER" id="PTHR38600">
    <property type="entry name" value="TRANSCRIPTIONAL REGULATORY PROTEIN"/>
    <property type="match status" value="1"/>
</dbReference>
<accession>A0A1M6EP08</accession>
<dbReference type="AlphaFoldDB" id="A0A1M6EP08"/>
<dbReference type="SMART" id="SM00418">
    <property type="entry name" value="HTH_ARSR"/>
    <property type="match status" value="1"/>
</dbReference>
<evidence type="ECO:0000259" key="1">
    <source>
        <dbReference type="PROSITE" id="PS50987"/>
    </source>
</evidence>
<dbReference type="SUPFAM" id="SSF46785">
    <property type="entry name" value="Winged helix' DNA-binding domain"/>
    <property type="match status" value="1"/>
</dbReference>
<dbReference type="Pfam" id="PF12840">
    <property type="entry name" value="HTH_20"/>
    <property type="match status" value="1"/>
</dbReference>
<protein>
    <submittedName>
        <fullName evidence="2">Transcriptional regulator, ArsR family</fullName>
    </submittedName>
</protein>
<dbReference type="CDD" id="cd00090">
    <property type="entry name" value="HTH_ARSR"/>
    <property type="match status" value="1"/>
</dbReference>
<dbReference type="GO" id="GO:0003700">
    <property type="term" value="F:DNA-binding transcription factor activity"/>
    <property type="evidence" value="ECO:0007669"/>
    <property type="project" value="InterPro"/>
</dbReference>
<evidence type="ECO:0000313" key="2">
    <source>
        <dbReference type="EMBL" id="SHI87000.1"/>
    </source>
</evidence>
<evidence type="ECO:0000313" key="3">
    <source>
        <dbReference type="Proteomes" id="UP000184310"/>
    </source>
</evidence>
<keyword evidence="3" id="KW-1185">Reference proteome</keyword>
<feature type="domain" description="HTH arsR-type" evidence="1">
    <location>
        <begin position="10"/>
        <end position="106"/>
    </location>
</feature>
<dbReference type="PROSITE" id="PS50987">
    <property type="entry name" value="HTH_ARSR_2"/>
    <property type="match status" value="1"/>
</dbReference>
<reference evidence="2 3" key="1">
    <citation type="submission" date="2016-11" db="EMBL/GenBank/DDBJ databases">
        <authorList>
            <person name="Jaros S."/>
            <person name="Januszkiewicz K."/>
            <person name="Wedrychowicz H."/>
        </authorList>
    </citation>
    <scope>NUCLEOTIDE SEQUENCE [LARGE SCALE GENOMIC DNA]</scope>
    <source>
        <strain evidence="2 3">DSM 21758</strain>
    </source>
</reference>
<gene>
    <name evidence="2" type="ORF">SAMN02745163_00899</name>
</gene>
<dbReference type="Gene3D" id="1.10.10.10">
    <property type="entry name" value="Winged helix-like DNA-binding domain superfamily/Winged helix DNA-binding domain"/>
    <property type="match status" value="1"/>
</dbReference>
<dbReference type="Proteomes" id="UP000184310">
    <property type="component" value="Unassembled WGS sequence"/>
</dbReference>
<organism evidence="2 3">
    <name type="scientific">Clostridium cavendishii DSM 21758</name>
    <dbReference type="NCBI Taxonomy" id="1121302"/>
    <lineage>
        <taxon>Bacteria</taxon>
        <taxon>Bacillati</taxon>
        <taxon>Bacillota</taxon>
        <taxon>Clostridia</taxon>
        <taxon>Eubacteriales</taxon>
        <taxon>Clostridiaceae</taxon>
        <taxon>Clostridium</taxon>
    </lineage>
</organism>
<dbReference type="STRING" id="1121302.SAMN02745163_00899"/>
<dbReference type="InterPro" id="IPR036390">
    <property type="entry name" value="WH_DNA-bd_sf"/>
</dbReference>
<dbReference type="InterPro" id="IPR036388">
    <property type="entry name" value="WH-like_DNA-bd_sf"/>
</dbReference>
<dbReference type="RefSeq" id="WP_072985481.1">
    <property type="nucleotide sequence ID" value="NZ_FQZB01000005.1"/>
</dbReference>
<proteinExistence type="predicted"/>
<sequence>MLKKKGAIGVKDVVILNTLEQIKAYSDPYRLRIITFLRNNKEEATVKQIADYLGEVPAKIHYHIKKLEKAGIVELIRTKEIKGIIAKYYYLTGNSFEIFGENIQEEAKQVYKSQLLNLINEYYDKSKEISIEAMKKNLNNLNDHKALSVACREIYVTEEEFEAVNNEIRSILLKYEKKQEGKMSYHTFAVITKLNNEQEDVNYLVSENSNF</sequence>
<dbReference type="PANTHER" id="PTHR38600:SF2">
    <property type="entry name" value="SLL0088 PROTEIN"/>
    <property type="match status" value="1"/>
</dbReference>